<sequence>MWLTTLMFGALGVCWGSNFIYMKLAADFISPAQMTLLRVGCGFVPLALVAWQRGVLRLDQWRLLPHFLVMALLATAFYYFAIAKGTALLPSAVAGVLGGTIALFTTLASLALLRAERPNAAMVAGVLLGFLGVVLLIAPWQAAGLALDGHGVLWMLGAAALFGGSYVYVSRYLAPHGLPPLALVTWQMGLALLALLLVTDTSGLAALWQHPRALAGVTIGLGVLGTGMAFLLYYALLERLGAVASAAATYLTPAVALAIGWANGEAVGLREVAAAGVILLGVAVVQAGRRT</sequence>
<evidence type="ECO:0000256" key="6">
    <source>
        <dbReference type="SAM" id="Phobius"/>
    </source>
</evidence>
<reference evidence="8" key="1">
    <citation type="submission" date="2023-08" db="EMBL/GenBank/DDBJ databases">
        <title>Functional and genomic diversity of the sorghum phyllosphere microbiome.</title>
        <authorList>
            <person name="Shade A."/>
        </authorList>
    </citation>
    <scope>NUCLEOTIDE SEQUENCE</scope>
    <source>
        <strain evidence="8">SORGH_AS_0201</strain>
    </source>
</reference>
<keyword evidence="4 6" id="KW-1133">Transmembrane helix</keyword>
<dbReference type="PANTHER" id="PTHR32322">
    <property type="entry name" value="INNER MEMBRANE TRANSPORTER"/>
    <property type="match status" value="1"/>
</dbReference>
<feature type="transmembrane region" description="Helical" evidence="6">
    <location>
        <begin position="181"/>
        <end position="208"/>
    </location>
</feature>
<accession>A0AAJ2BJX9</accession>
<dbReference type="InterPro" id="IPR000620">
    <property type="entry name" value="EamA_dom"/>
</dbReference>
<dbReference type="PANTHER" id="PTHR32322:SF2">
    <property type="entry name" value="EAMA DOMAIN-CONTAINING PROTEIN"/>
    <property type="match status" value="1"/>
</dbReference>
<feature type="transmembrane region" description="Helical" evidence="6">
    <location>
        <begin position="243"/>
        <end position="262"/>
    </location>
</feature>
<dbReference type="RefSeq" id="WP_309760425.1">
    <property type="nucleotide sequence ID" value="NZ_JAVJAF010000001.1"/>
</dbReference>
<feature type="domain" description="EamA" evidence="7">
    <location>
        <begin position="151"/>
        <end position="285"/>
    </location>
</feature>
<feature type="transmembrane region" description="Helical" evidence="6">
    <location>
        <begin position="152"/>
        <end position="169"/>
    </location>
</feature>
<feature type="transmembrane region" description="Helical" evidence="6">
    <location>
        <begin position="63"/>
        <end position="82"/>
    </location>
</feature>
<organism evidence="8 9">
    <name type="scientific">Pseudomonas oryzihabitans</name>
    <dbReference type="NCBI Taxonomy" id="47885"/>
    <lineage>
        <taxon>Bacteria</taxon>
        <taxon>Pseudomonadati</taxon>
        <taxon>Pseudomonadota</taxon>
        <taxon>Gammaproteobacteria</taxon>
        <taxon>Pseudomonadales</taxon>
        <taxon>Pseudomonadaceae</taxon>
        <taxon>Pseudomonas</taxon>
    </lineage>
</organism>
<evidence type="ECO:0000256" key="5">
    <source>
        <dbReference type="ARBA" id="ARBA00023136"/>
    </source>
</evidence>
<dbReference type="InterPro" id="IPR050638">
    <property type="entry name" value="AA-Vitamin_Transporters"/>
</dbReference>
<feature type="domain" description="EamA" evidence="7">
    <location>
        <begin position="8"/>
        <end position="137"/>
    </location>
</feature>
<dbReference type="InterPro" id="IPR037185">
    <property type="entry name" value="EmrE-like"/>
</dbReference>
<dbReference type="GO" id="GO:0016020">
    <property type="term" value="C:membrane"/>
    <property type="evidence" value="ECO:0007669"/>
    <property type="project" value="UniProtKB-SubCell"/>
</dbReference>
<comment type="similarity">
    <text evidence="2">Belongs to the EamA transporter family.</text>
</comment>
<dbReference type="Proteomes" id="UP001268036">
    <property type="component" value="Unassembled WGS sequence"/>
</dbReference>
<comment type="caution">
    <text evidence="8">The sequence shown here is derived from an EMBL/GenBank/DDBJ whole genome shotgun (WGS) entry which is preliminary data.</text>
</comment>
<feature type="transmembrane region" description="Helical" evidence="6">
    <location>
        <begin position="88"/>
        <end position="113"/>
    </location>
</feature>
<dbReference type="Pfam" id="PF00892">
    <property type="entry name" value="EamA"/>
    <property type="match status" value="2"/>
</dbReference>
<feature type="transmembrane region" description="Helical" evidence="6">
    <location>
        <begin position="268"/>
        <end position="288"/>
    </location>
</feature>
<evidence type="ECO:0000256" key="4">
    <source>
        <dbReference type="ARBA" id="ARBA00022989"/>
    </source>
</evidence>
<evidence type="ECO:0000313" key="9">
    <source>
        <dbReference type="Proteomes" id="UP001268036"/>
    </source>
</evidence>
<evidence type="ECO:0000256" key="3">
    <source>
        <dbReference type="ARBA" id="ARBA00022692"/>
    </source>
</evidence>
<dbReference type="SUPFAM" id="SSF103481">
    <property type="entry name" value="Multidrug resistance efflux transporter EmrE"/>
    <property type="match status" value="2"/>
</dbReference>
<name>A0AAJ2BJX9_9PSED</name>
<dbReference type="AlphaFoldDB" id="A0AAJ2BJX9"/>
<dbReference type="EMBL" id="JAVJAF010000001">
    <property type="protein sequence ID" value="MDR6235623.1"/>
    <property type="molecule type" value="Genomic_DNA"/>
</dbReference>
<gene>
    <name evidence="8" type="ORF">QE440_003364</name>
</gene>
<keyword evidence="5 6" id="KW-0472">Membrane</keyword>
<evidence type="ECO:0000259" key="7">
    <source>
        <dbReference type="Pfam" id="PF00892"/>
    </source>
</evidence>
<evidence type="ECO:0000313" key="8">
    <source>
        <dbReference type="EMBL" id="MDR6235623.1"/>
    </source>
</evidence>
<evidence type="ECO:0000256" key="1">
    <source>
        <dbReference type="ARBA" id="ARBA00004141"/>
    </source>
</evidence>
<feature type="transmembrane region" description="Helical" evidence="6">
    <location>
        <begin position="32"/>
        <end position="51"/>
    </location>
</feature>
<comment type="subcellular location">
    <subcellularLocation>
        <location evidence="1">Membrane</location>
        <topology evidence="1">Multi-pass membrane protein</topology>
    </subcellularLocation>
</comment>
<keyword evidence="3 6" id="KW-0812">Transmembrane</keyword>
<evidence type="ECO:0000256" key="2">
    <source>
        <dbReference type="ARBA" id="ARBA00007362"/>
    </source>
</evidence>
<feature type="transmembrane region" description="Helical" evidence="6">
    <location>
        <begin position="120"/>
        <end position="140"/>
    </location>
</feature>
<feature type="transmembrane region" description="Helical" evidence="6">
    <location>
        <begin position="214"/>
        <end position="236"/>
    </location>
</feature>
<protein>
    <submittedName>
        <fullName evidence="8">Drug/metabolite transporter (DMT)-like permease</fullName>
    </submittedName>
</protein>
<proteinExistence type="inferred from homology"/>